<proteinExistence type="predicted"/>
<organism evidence="1 2">
    <name type="scientific">Tanacetum coccineum</name>
    <dbReference type="NCBI Taxonomy" id="301880"/>
    <lineage>
        <taxon>Eukaryota</taxon>
        <taxon>Viridiplantae</taxon>
        <taxon>Streptophyta</taxon>
        <taxon>Embryophyta</taxon>
        <taxon>Tracheophyta</taxon>
        <taxon>Spermatophyta</taxon>
        <taxon>Magnoliopsida</taxon>
        <taxon>eudicotyledons</taxon>
        <taxon>Gunneridae</taxon>
        <taxon>Pentapetalae</taxon>
        <taxon>asterids</taxon>
        <taxon>campanulids</taxon>
        <taxon>Asterales</taxon>
        <taxon>Asteraceae</taxon>
        <taxon>Asteroideae</taxon>
        <taxon>Anthemideae</taxon>
        <taxon>Anthemidinae</taxon>
        <taxon>Tanacetum</taxon>
    </lineage>
</organism>
<dbReference type="Proteomes" id="UP001151760">
    <property type="component" value="Unassembled WGS sequence"/>
</dbReference>
<dbReference type="EMBL" id="BQNB010015699">
    <property type="protein sequence ID" value="GJT43080.1"/>
    <property type="molecule type" value="Genomic_DNA"/>
</dbReference>
<evidence type="ECO:0000313" key="1">
    <source>
        <dbReference type="EMBL" id="GJT43080.1"/>
    </source>
</evidence>
<reference evidence="1" key="2">
    <citation type="submission" date="2022-01" db="EMBL/GenBank/DDBJ databases">
        <authorList>
            <person name="Yamashiro T."/>
            <person name="Shiraishi A."/>
            <person name="Satake H."/>
            <person name="Nakayama K."/>
        </authorList>
    </citation>
    <scope>NUCLEOTIDE SEQUENCE</scope>
</reference>
<evidence type="ECO:0000313" key="2">
    <source>
        <dbReference type="Proteomes" id="UP001151760"/>
    </source>
</evidence>
<sequence>MQPLHLTHKSLEFALSLECYTFAVLLGYDPLALVDGFTPVEDNIGLLETRFDEDIVFVFMFPEDVTGSANLTLLSLFFGVTTTNLSLELLMLG</sequence>
<name>A0ABQ5DV75_9ASTR</name>
<protein>
    <submittedName>
        <fullName evidence="1">Uncharacterized protein</fullName>
    </submittedName>
</protein>
<gene>
    <name evidence="1" type="ORF">Tco_0951795</name>
</gene>
<accession>A0ABQ5DV75</accession>
<comment type="caution">
    <text evidence="1">The sequence shown here is derived from an EMBL/GenBank/DDBJ whole genome shotgun (WGS) entry which is preliminary data.</text>
</comment>
<reference evidence="1" key="1">
    <citation type="journal article" date="2022" name="Int. J. Mol. Sci.">
        <title>Draft Genome of Tanacetum Coccineum: Genomic Comparison of Closely Related Tanacetum-Family Plants.</title>
        <authorList>
            <person name="Yamashiro T."/>
            <person name="Shiraishi A."/>
            <person name="Nakayama K."/>
            <person name="Satake H."/>
        </authorList>
    </citation>
    <scope>NUCLEOTIDE SEQUENCE</scope>
</reference>
<keyword evidence="2" id="KW-1185">Reference proteome</keyword>